<dbReference type="InterPro" id="IPR023346">
    <property type="entry name" value="Lysozyme-like_dom_sf"/>
</dbReference>
<proteinExistence type="predicted"/>
<evidence type="ECO:0008006" key="3">
    <source>
        <dbReference type="Google" id="ProtNLM"/>
    </source>
</evidence>
<dbReference type="OrthoDB" id="9766277at2"/>
<dbReference type="Proteomes" id="UP000236723">
    <property type="component" value="Unassembled WGS sequence"/>
</dbReference>
<reference evidence="2" key="1">
    <citation type="submission" date="2016-10" db="EMBL/GenBank/DDBJ databases">
        <authorList>
            <person name="Varghese N."/>
            <person name="Submissions S."/>
        </authorList>
    </citation>
    <scope>NUCLEOTIDE SEQUENCE [LARGE SCALE GENOMIC DNA]</scope>
    <source>
        <strain evidence="2">DSM 43163</strain>
    </source>
</reference>
<protein>
    <recommendedName>
        <fullName evidence="3">Transglycosylase SLT domain-containing protein</fullName>
    </recommendedName>
</protein>
<dbReference type="SUPFAM" id="SSF53955">
    <property type="entry name" value="Lysozyme-like"/>
    <property type="match status" value="1"/>
</dbReference>
<dbReference type="EMBL" id="FNVO01000002">
    <property type="protein sequence ID" value="SEF88639.1"/>
    <property type="molecule type" value="Genomic_DNA"/>
</dbReference>
<dbReference type="Gene3D" id="1.10.530.10">
    <property type="match status" value="1"/>
</dbReference>
<evidence type="ECO:0000313" key="1">
    <source>
        <dbReference type="EMBL" id="SEF88639.1"/>
    </source>
</evidence>
<sequence>MWRVLTSNVTITLAAVAALTAVVLNIGSFDFAKAEPPALAADLSTNDMLRLLKTSDMDAVAADAVAQAKRRAHERQLEEERKARERAEWLAENRDKIEASRTAEALRTINPSAAQNKAYGKQMNALKGWSRCWPSLETLWEHESSWNERAENPSSGAYGIPQALPATKLSSAGSDWRTSSPTQIAWGLGYIKARYGDPCKAWGFWQANHWY</sequence>
<name>A0A1H5VMW3_9ACTN</name>
<gene>
    <name evidence="1" type="ORF">SAMN04489712_102386</name>
</gene>
<dbReference type="RefSeq" id="WP_103936643.1">
    <property type="nucleotide sequence ID" value="NZ_FNVO01000002.1"/>
</dbReference>
<keyword evidence="2" id="KW-1185">Reference proteome</keyword>
<dbReference type="AlphaFoldDB" id="A0A1H5VMW3"/>
<evidence type="ECO:0000313" key="2">
    <source>
        <dbReference type="Proteomes" id="UP000236723"/>
    </source>
</evidence>
<accession>A0A1H5VMW3</accession>
<organism evidence="1 2">
    <name type="scientific">Thermomonospora echinospora</name>
    <dbReference type="NCBI Taxonomy" id="1992"/>
    <lineage>
        <taxon>Bacteria</taxon>
        <taxon>Bacillati</taxon>
        <taxon>Actinomycetota</taxon>
        <taxon>Actinomycetes</taxon>
        <taxon>Streptosporangiales</taxon>
        <taxon>Thermomonosporaceae</taxon>
        <taxon>Thermomonospora</taxon>
    </lineage>
</organism>